<dbReference type="PROSITE" id="PS51184">
    <property type="entry name" value="JMJC"/>
    <property type="match status" value="1"/>
</dbReference>
<evidence type="ECO:0000259" key="4">
    <source>
        <dbReference type="PROSITE" id="PS51184"/>
    </source>
</evidence>
<reference evidence="5 6" key="1">
    <citation type="submission" date="2020-04" db="EMBL/GenBank/DDBJ databases">
        <title>Draft Genome Sequence of Streptomyces morookaense DSM 40503, an 8-azaguanine-producing strain.</title>
        <authorList>
            <person name="Qi J."/>
            <person name="Gao J.-M."/>
        </authorList>
    </citation>
    <scope>NUCLEOTIDE SEQUENCE [LARGE SCALE GENOMIC DNA]</scope>
    <source>
        <strain evidence="5 6">DSM 40503</strain>
    </source>
</reference>
<dbReference type="SUPFAM" id="SSF51197">
    <property type="entry name" value="Clavaminate synthase-like"/>
    <property type="match status" value="1"/>
</dbReference>
<dbReference type="CDD" id="cd02208">
    <property type="entry name" value="cupin_RmlC-like"/>
    <property type="match status" value="1"/>
</dbReference>
<evidence type="ECO:0000256" key="3">
    <source>
        <dbReference type="ARBA" id="ARBA00023004"/>
    </source>
</evidence>
<dbReference type="SMART" id="SM00558">
    <property type="entry name" value="JmjC"/>
    <property type="match status" value="1"/>
</dbReference>
<gene>
    <name evidence="5" type="ORF">HG542_12880</name>
</gene>
<dbReference type="PANTHER" id="PTHR13096:SF8">
    <property type="entry name" value="RIBOSOMAL OXYGENASE 1"/>
    <property type="match status" value="1"/>
</dbReference>
<proteinExistence type="predicted"/>
<organism evidence="5 6">
    <name type="scientific">Streptomyces morookaense</name>
    <name type="common">Streptoverticillium morookaense</name>
    <dbReference type="NCBI Taxonomy" id="1970"/>
    <lineage>
        <taxon>Bacteria</taxon>
        <taxon>Bacillati</taxon>
        <taxon>Actinomycetota</taxon>
        <taxon>Actinomycetes</taxon>
        <taxon>Kitasatosporales</taxon>
        <taxon>Streptomycetaceae</taxon>
        <taxon>Streptomyces</taxon>
    </lineage>
</organism>
<evidence type="ECO:0000256" key="2">
    <source>
        <dbReference type="ARBA" id="ARBA00022723"/>
    </source>
</evidence>
<evidence type="ECO:0000313" key="5">
    <source>
        <dbReference type="EMBL" id="NVK78562.1"/>
    </source>
</evidence>
<dbReference type="Proteomes" id="UP000587462">
    <property type="component" value="Unassembled WGS sequence"/>
</dbReference>
<protein>
    <submittedName>
        <fullName evidence="5">Cupin-like domain-containing protein</fullName>
    </submittedName>
</protein>
<keyword evidence="2" id="KW-0479">Metal-binding</keyword>
<evidence type="ECO:0000256" key="1">
    <source>
        <dbReference type="ARBA" id="ARBA00001954"/>
    </source>
</evidence>
<dbReference type="EMBL" id="JABBXF010000025">
    <property type="protein sequence ID" value="NVK78562.1"/>
    <property type="molecule type" value="Genomic_DNA"/>
</dbReference>
<feature type="domain" description="JmjC" evidence="4">
    <location>
        <begin position="99"/>
        <end position="241"/>
    </location>
</feature>
<dbReference type="RefSeq" id="WP_171080791.1">
    <property type="nucleotide sequence ID" value="NZ_BNBU01000005.1"/>
</dbReference>
<keyword evidence="6" id="KW-1185">Reference proteome</keyword>
<dbReference type="GO" id="GO:0046872">
    <property type="term" value="F:metal ion binding"/>
    <property type="evidence" value="ECO:0007669"/>
    <property type="project" value="UniProtKB-KW"/>
</dbReference>
<dbReference type="Pfam" id="PF08007">
    <property type="entry name" value="JmjC_2"/>
    <property type="match status" value="1"/>
</dbReference>
<accession>A0A7Y7B3Z8</accession>
<dbReference type="Gene3D" id="2.60.120.650">
    <property type="entry name" value="Cupin"/>
    <property type="match status" value="1"/>
</dbReference>
<dbReference type="AlphaFoldDB" id="A0A7Y7B3Z8"/>
<dbReference type="InterPro" id="IPR039994">
    <property type="entry name" value="NO66-like"/>
</dbReference>
<name>A0A7Y7B3Z8_STRMO</name>
<comment type="cofactor">
    <cofactor evidence="1">
        <name>Fe(2+)</name>
        <dbReference type="ChEBI" id="CHEBI:29033"/>
    </cofactor>
</comment>
<sequence length="393" mass="42715">MFDAASWAARLGGETFLAQAFTRSHHHSPCPGTFDALLTWNDLNTILVTHRLSPPRLRLSRGGEHVDVSKYATPVTNRRGSTWHRLQPAAVHDQLADGASLVLDSIEEMHPPIAAAAEALERFVRTPVQVNAYASWTAEQGFGRHWDDHAVVVLQVAGAKRWRLYGPTRQAPGWRDVEFPEEPQGDPVAEIVLHEGDILYVPRGWWHEVTADQGQPSLHLSFGLLPSTGAEFLGWVVDQLRGHLAVRQDVPRFAPAADQAAYVEVLRKVLLTELDRPNIFTEWTQAVDATHPGYARLSLPYVGAIPPEPGIMVRLTCPRAGLAGGEGVVTLAAAGIEHDFAAPARPVLERLVTGEPVTLGALAERSGLALEDVAELVSVLVSNQTAAIVGTAR</sequence>
<dbReference type="PANTHER" id="PTHR13096">
    <property type="entry name" value="MINA53 MYC INDUCED NUCLEAR ANTIGEN"/>
    <property type="match status" value="1"/>
</dbReference>
<evidence type="ECO:0000313" key="6">
    <source>
        <dbReference type="Proteomes" id="UP000587462"/>
    </source>
</evidence>
<dbReference type="InterPro" id="IPR003347">
    <property type="entry name" value="JmjC_dom"/>
</dbReference>
<comment type="caution">
    <text evidence="5">The sequence shown here is derived from an EMBL/GenBank/DDBJ whole genome shotgun (WGS) entry which is preliminary data.</text>
</comment>
<keyword evidence="3" id="KW-0408">Iron</keyword>